<dbReference type="Pfam" id="PF08238">
    <property type="entry name" value="Sel1"/>
    <property type="match status" value="4"/>
</dbReference>
<dbReference type="InterPro" id="IPR050767">
    <property type="entry name" value="Sel1_AlgK"/>
</dbReference>
<evidence type="ECO:0000313" key="1">
    <source>
        <dbReference type="EMBL" id="RLK46783.1"/>
    </source>
</evidence>
<accession>A0A498BS10</accession>
<reference evidence="1 2" key="1">
    <citation type="submission" date="2018-10" db="EMBL/GenBank/DDBJ databases">
        <title>Genomic Encyclopedia of Type Strains, Phase IV (KMG-IV): sequencing the most valuable type-strain genomes for metagenomic binning, comparative biology and taxonomic classification.</title>
        <authorList>
            <person name="Goeker M."/>
        </authorList>
    </citation>
    <scope>NUCLEOTIDE SEQUENCE [LARGE SCALE GENOMIC DNA]</scope>
    <source>
        <strain evidence="1 2">DSM 12769</strain>
    </source>
</reference>
<protein>
    <recommendedName>
        <fullName evidence="3">TPR repeat protein</fullName>
    </recommendedName>
</protein>
<dbReference type="PANTHER" id="PTHR11102:SF160">
    <property type="entry name" value="ERAD-ASSOCIATED E3 UBIQUITIN-PROTEIN LIGASE COMPONENT HRD3"/>
    <property type="match status" value="1"/>
</dbReference>
<evidence type="ECO:0008006" key="3">
    <source>
        <dbReference type="Google" id="ProtNLM"/>
    </source>
</evidence>
<dbReference type="Gene3D" id="1.25.40.10">
    <property type="entry name" value="Tetratricopeptide repeat domain"/>
    <property type="match status" value="1"/>
</dbReference>
<organism evidence="1 2">
    <name type="scientific">Alkalispirillum mobile</name>
    <dbReference type="NCBI Taxonomy" id="85925"/>
    <lineage>
        <taxon>Bacteria</taxon>
        <taxon>Pseudomonadati</taxon>
        <taxon>Pseudomonadota</taxon>
        <taxon>Gammaproteobacteria</taxon>
        <taxon>Chromatiales</taxon>
        <taxon>Ectothiorhodospiraceae</taxon>
        <taxon>Alkalispirillum</taxon>
    </lineage>
</organism>
<dbReference type="EMBL" id="RCDA01000005">
    <property type="protein sequence ID" value="RLK46783.1"/>
    <property type="molecule type" value="Genomic_DNA"/>
</dbReference>
<dbReference type="InterPro" id="IPR011990">
    <property type="entry name" value="TPR-like_helical_dom_sf"/>
</dbReference>
<comment type="caution">
    <text evidence="1">The sequence shown here is derived from an EMBL/GenBank/DDBJ whole genome shotgun (WGS) entry which is preliminary data.</text>
</comment>
<dbReference type="InterPro" id="IPR006597">
    <property type="entry name" value="Sel1-like"/>
</dbReference>
<name>A0A498BS10_9GAMM</name>
<proteinExistence type="predicted"/>
<dbReference type="Proteomes" id="UP000275461">
    <property type="component" value="Unassembled WGS sequence"/>
</dbReference>
<dbReference type="PANTHER" id="PTHR11102">
    <property type="entry name" value="SEL-1-LIKE PROTEIN"/>
    <property type="match status" value="1"/>
</dbReference>
<dbReference type="SUPFAM" id="SSF81901">
    <property type="entry name" value="HCP-like"/>
    <property type="match status" value="1"/>
</dbReference>
<sequence length="337" mass="38228">MPRTYVMVVILVLGLWAGVAYPADEERLSTPILGAEEQQAKEEGMRLYGIRWRSVAIPHLEKAAEAGDVESMYTLGEIHRFMDRGMSREAIDWYHSAALGGDPHAMLRLERGMICELADICPEEHDTWVDKALEQELPKAKAGDTEAMIALRSIYAVLEQPDTAEQWLRKAAEAGNPHAQDWWARSIQNRSGELPPKLEDVKAAEPWFRKAAEQGYAPAMNNLVLNLIRQEKMQAAWNWVIKGSEHGHVRKRTTYGFCHLGTGELIDYCHPDEPDPVKGWAVLHAVYEETRNSTAESLLGRFQHLLTDEEIAQAEKLAEDWLNRDPPLSYFPPKYGF</sequence>
<keyword evidence="2" id="KW-1185">Reference proteome</keyword>
<gene>
    <name evidence="1" type="ORF">DFR31_2489</name>
</gene>
<evidence type="ECO:0000313" key="2">
    <source>
        <dbReference type="Proteomes" id="UP000275461"/>
    </source>
</evidence>
<dbReference type="AlphaFoldDB" id="A0A498BS10"/>